<sequence>MGIKLGRIEGPVMKKEEEVSKKHTVESSRRAKDTTAYHPTPLIVIQPPPPQQHAPVQSRALASRPPQLAQRTLAPQGHQGSAAQPHQRKQFTPLPASPSYMYRQLLAGNKIRPEAPHPNFDPTVQNQSIHCEIHQGAPTHTTDNCWRLQEKIHQMIDAKQISINEAKPSNVRANTLPDHGSSSGPTINKISISEEKRMYREPHFHSSLNMSQRKLQLHLPHSSLRFLQRSRIKTTGFLGITGVASLILSRR</sequence>
<dbReference type="PANTHER" id="PTHR32108">
    <property type="entry name" value="DNA-DIRECTED RNA POLYMERASE SUBUNIT ALPHA"/>
    <property type="match status" value="1"/>
</dbReference>
<dbReference type="EMBL" id="PGOL01000032">
    <property type="protein sequence ID" value="PKI78871.1"/>
    <property type="molecule type" value="Genomic_DNA"/>
</dbReference>
<accession>A0A2I0LDV9</accession>
<name>A0A2I0LDV9_PUNGR</name>
<gene>
    <name evidence="2" type="ORF">CRG98_000732</name>
</gene>
<protein>
    <submittedName>
        <fullName evidence="2">Uncharacterized protein</fullName>
    </submittedName>
</protein>
<dbReference type="Proteomes" id="UP000233551">
    <property type="component" value="Unassembled WGS sequence"/>
</dbReference>
<proteinExistence type="predicted"/>
<comment type="caution">
    <text evidence="2">The sequence shown here is derived from an EMBL/GenBank/DDBJ whole genome shotgun (WGS) entry which is preliminary data.</text>
</comment>
<dbReference type="AlphaFoldDB" id="A0A2I0LDV9"/>
<evidence type="ECO:0000313" key="2">
    <source>
        <dbReference type="EMBL" id="PKI78871.1"/>
    </source>
</evidence>
<organism evidence="2 3">
    <name type="scientific">Punica granatum</name>
    <name type="common">Pomegranate</name>
    <dbReference type="NCBI Taxonomy" id="22663"/>
    <lineage>
        <taxon>Eukaryota</taxon>
        <taxon>Viridiplantae</taxon>
        <taxon>Streptophyta</taxon>
        <taxon>Embryophyta</taxon>
        <taxon>Tracheophyta</taxon>
        <taxon>Spermatophyta</taxon>
        <taxon>Magnoliopsida</taxon>
        <taxon>eudicotyledons</taxon>
        <taxon>Gunneridae</taxon>
        <taxon>Pentapetalae</taxon>
        <taxon>rosids</taxon>
        <taxon>malvids</taxon>
        <taxon>Myrtales</taxon>
        <taxon>Lythraceae</taxon>
        <taxon>Punica</taxon>
    </lineage>
</organism>
<keyword evidence="3" id="KW-1185">Reference proteome</keyword>
<evidence type="ECO:0000313" key="3">
    <source>
        <dbReference type="Proteomes" id="UP000233551"/>
    </source>
</evidence>
<feature type="compositionally biased region" description="Basic and acidic residues" evidence="1">
    <location>
        <begin position="12"/>
        <end position="35"/>
    </location>
</feature>
<feature type="region of interest" description="Disordered" evidence="1">
    <location>
        <begin position="1"/>
        <end position="96"/>
    </location>
</feature>
<reference evidence="2 3" key="1">
    <citation type="submission" date="2017-11" db="EMBL/GenBank/DDBJ databases">
        <title>De-novo sequencing of pomegranate (Punica granatum L.) genome.</title>
        <authorList>
            <person name="Akparov Z."/>
            <person name="Amiraslanov A."/>
            <person name="Hajiyeva S."/>
            <person name="Abbasov M."/>
            <person name="Kaur K."/>
            <person name="Hamwieh A."/>
            <person name="Solovyev V."/>
            <person name="Salamov A."/>
            <person name="Braich B."/>
            <person name="Kosarev P."/>
            <person name="Mahmoud A."/>
            <person name="Hajiyev E."/>
            <person name="Babayeva S."/>
            <person name="Izzatullayeva V."/>
            <person name="Mammadov A."/>
            <person name="Mammadov A."/>
            <person name="Sharifova S."/>
            <person name="Ojaghi J."/>
            <person name="Eynullazada K."/>
            <person name="Bayramov B."/>
            <person name="Abdulazimova A."/>
            <person name="Shahmuradov I."/>
        </authorList>
    </citation>
    <scope>NUCLEOTIDE SEQUENCE [LARGE SCALE GENOMIC DNA]</scope>
    <source>
        <strain evidence="3">cv. AG2017</strain>
        <tissue evidence="2">Leaf</tissue>
    </source>
</reference>
<evidence type="ECO:0000256" key="1">
    <source>
        <dbReference type="SAM" id="MobiDB-lite"/>
    </source>
</evidence>
<dbReference type="PANTHER" id="PTHR32108:SF9">
    <property type="entry name" value="REVERSE TRANSCRIPTASE RNASE H-LIKE DOMAIN-CONTAINING PROTEIN"/>
    <property type="match status" value="1"/>
</dbReference>